<accession>A0ABD0BKU6</accession>
<reference evidence="1 2" key="1">
    <citation type="submission" date="2021-11" db="EMBL/GenBank/DDBJ databases">
        <title>Whole genome sequences of diphtheriae toxin producing Corynebacterium ulcerans isolates from cats in Osaka, Japan.</title>
        <authorList>
            <person name="Umeda K."/>
            <person name="Hirai Y."/>
        </authorList>
    </citation>
    <scope>NUCLEOTIDE SEQUENCE [LARGE SCALE GENOMIC DNA]</scope>
    <source>
        <strain evidence="1 2">12109B-1</strain>
    </source>
</reference>
<comment type="caution">
    <text evidence="1">The sequence shown here is derived from an EMBL/GenBank/DDBJ whole genome shotgun (WGS) entry which is preliminary data.</text>
</comment>
<proteinExistence type="predicted"/>
<sequence>MRIITFTLLGEGMTEGRVPPSRSERHWIWRLRPYILSIGGFTGDVTQNCKKFGDV</sequence>
<evidence type="ECO:0000313" key="2">
    <source>
        <dbReference type="Proteomes" id="UP001205910"/>
    </source>
</evidence>
<dbReference type="AlphaFoldDB" id="A0ABD0BKU6"/>
<dbReference type="EMBL" id="BQFK01000004">
    <property type="protein sequence ID" value="GJJ43440.1"/>
    <property type="molecule type" value="Genomic_DNA"/>
</dbReference>
<protein>
    <submittedName>
        <fullName evidence="1">Uncharacterized protein</fullName>
    </submittedName>
</protein>
<organism evidence="1 2">
    <name type="scientific">Corynebacterium ulcerans</name>
    <dbReference type="NCBI Taxonomy" id="65058"/>
    <lineage>
        <taxon>Bacteria</taxon>
        <taxon>Bacillati</taxon>
        <taxon>Actinomycetota</taxon>
        <taxon>Actinomycetes</taxon>
        <taxon>Mycobacteriales</taxon>
        <taxon>Corynebacteriaceae</taxon>
        <taxon>Corynebacterium</taxon>
    </lineage>
</organism>
<gene>
    <name evidence="1" type="ORF">CULCOIPH005_16290</name>
</gene>
<dbReference type="Proteomes" id="UP001205910">
    <property type="component" value="Unassembled WGS sequence"/>
</dbReference>
<evidence type="ECO:0000313" key="1">
    <source>
        <dbReference type="EMBL" id="GJJ43440.1"/>
    </source>
</evidence>
<name>A0ABD0BKU6_CORUL</name>